<sequence length="80" mass="8694">MTKAILTLEGMNQISGDVETGGDYVRFTAPDALDESQINGPHEGELVIDGKGERVVLTNYRTTDEGGCEITLRRIQPNVS</sequence>
<accession>A0ABQ1VKK6</accession>
<gene>
    <name evidence="1" type="ORF">GCM10011402_29470</name>
</gene>
<evidence type="ECO:0000313" key="1">
    <source>
        <dbReference type="EMBL" id="GGF74889.1"/>
    </source>
</evidence>
<name>A0ABQ1VKK6_9RHOB</name>
<protein>
    <submittedName>
        <fullName evidence="1">Uncharacterized protein</fullName>
    </submittedName>
</protein>
<dbReference type="RefSeq" id="WP_103175200.1">
    <property type="nucleotide sequence ID" value="NZ_BMIV01000012.1"/>
</dbReference>
<keyword evidence="2" id="KW-1185">Reference proteome</keyword>
<proteinExistence type="predicted"/>
<organism evidence="1 2">
    <name type="scientific">Paracoccus acridae</name>
    <dbReference type="NCBI Taxonomy" id="1795310"/>
    <lineage>
        <taxon>Bacteria</taxon>
        <taxon>Pseudomonadati</taxon>
        <taxon>Pseudomonadota</taxon>
        <taxon>Alphaproteobacteria</taxon>
        <taxon>Rhodobacterales</taxon>
        <taxon>Paracoccaceae</taxon>
        <taxon>Paracoccus</taxon>
    </lineage>
</organism>
<dbReference type="Proteomes" id="UP000640509">
    <property type="component" value="Unassembled WGS sequence"/>
</dbReference>
<evidence type="ECO:0000313" key="2">
    <source>
        <dbReference type="Proteomes" id="UP000640509"/>
    </source>
</evidence>
<dbReference type="EMBL" id="BMIV01000012">
    <property type="protein sequence ID" value="GGF74889.1"/>
    <property type="molecule type" value="Genomic_DNA"/>
</dbReference>
<reference evidence="2" key="1">
    <citation type="journal article" date="2019" name="Int. J. Syst. Evol. Microbiol.">
        <title>The Global Catalogue of Microorganisms (GCM) 10K type strain sequencing project: providing services to taxonomists for standard genome sequencing and annotation.</title>
        <authorList>
            <consortium name="The Broad Institute Genomics Platform"/>
            <consortium name="The Broad Institute Genome Sequencing Center for Infectious Disease"/>
            <person name="Wu L."/>
            <person name="Ma J."/>
        </authorList>
    </citation>
    <scope>NUCLEOTIDE SEQUENCE [LARGE SCALE GENOMIC DNA]</scope>
    <source>
        <strain evidence="2">CGMCC 1.15419</strain>
    </source>
</reference>
<comment type="caution">
    <text evidence="1">The sequence shown here is derived from an EMBL/GenBank/DDBJ whole genome shotgun (WGS) entry which is preliminary data.</text>
</comment>